<protein>
    <submittedName>
        <fullName evidence="2">Uncharacterized protein</fullName>
    </submittedName>
</protein>
<name>A0A6A6X849_9PLEO</name>
<evidence type="ECO:0000313" key="2">
    <source>
        <dbReference type="EMBL" id="KAF2792185.1"/>
    </source>
</evidence>
<dbReference type="Proteomes" id="UP000799757">
    <property type="component" value="Unassembled WGS sequence"/>
</dbReference>
<evidence type="ECO:0000256" key="1">
    <source>
        <dbReference type="SAM" id="MobiDB-lite"/>
    </source>
</evidence>
<feature type="region of interest" description="Disordered" evidence="1">
    <location>
        <begin position="1"/>
        <end position="55"/>
    </location>
</feature>
<evidence type="ECO:0000313" key="3">
    <source>
        <dbReference type="Proteomes" id="UP000799757"/>
    </source>
</evidence>
<proteinExistence type="predicted"/>
<dbReference type="EMBL" id="MU001982">
    <property type="protein sequence ID" value="KAF2792185.1"/>
    <property type="molecule type" value="Genomic_DNA"/>
</dbReference>
<gene>
    <name evidence="2" type="ORF">K505DRAFT_57012</name>
</gene>
<organism evidence="2 3">
    <name type="scientific">Melanomma pulvis-pyrius CBS 109.77</name>
    <dbReference type="NCBI Taxonomy" id="1314802"/>
    <lineage>
        <taxon>Eukaryota</taxon>
        <taxon>Fungi</taxon>
        <taxon>Dikarya</taxon>
        <taxon>Ascomycota</taxon>
        <taxon>Pezizomycotina</taxon>
        <taxon>Dothideomycetes</taxon>
        <taxon>Pleosporomycetidae</taxon>
        <taxon>Pleosporales</taxon>
        <taxon>Melanommataceae</taxon>
        <taxon>Melanomma</taxon>
    </lineage>
</organism>
<keyword evidence="3" id="KW-1185">Reference proteome</keyword>
<accession>A0A6A6X849</accession>
<reference evidence="2" key="1">
    <citation type="journal article" date="2020" name="Stud. Mycol.">
        <title>101 Dothideomycetes genomes: a test case for predicting lifestyles and emergence of pathogens.</title>
        <authorList>
            <person name="Haridas S."/>
            <person name="Albert R."/>
            <person name="Binder M."/>
            <person name="Bloem J."/>
            <person name="Labutti K."/>
            <person name="Salamov A."/>
            <person name="Andreopoulos B."/>
            <person name="Baker S."/>
            <person name="Barry K."/>
            <person name="Bills G."/>
            <person name="Bluhm B."/>
            <person name="Cannon C."/>
            <person name="Castanera R."/>
            <person name="Culley D."/>
            <person name="Daum C."/>
            <person name="Ezra D."/>
            <person name="Gonzalez J."/>
            <person name="Henrissat B."/>
            <person name="Kuo A."/>
            <person name="Liang C."/>
            <person name="Lipzen A."/>
            <person name="Lutzoni F."/>
            <person name="Magnuson J."/>
            <person name="Mondo S."/>
            <person name="Nolan M."/>
            <person name="Ohm R."/>
            <person name="Pangilinan J."/>
            <person name="Park H.-J."/>
            <person name="Ramirez L."/>
            <person name="Alfaro M."/>
            <person name="Sun H."/>
            <person name="Tritt A."/>
            <person name="Yoshinaga Y."/>
            <person name="Zwiers L.-H."/>
            <person name="Turgeon B."/>
            <person name="Goodwin S."/>
            <person name="Spatafora J."/>
            <person name="Crous P."/>
            <person name="Grigoriev I."/>
        </authorList>
    </citation>
    <scope>NUCLEOTIDE SEQUENCE</scope>
    <source>
        <strain evidence="2">CBS 109.77</strain>
    </source>
</reference>
<dbReference type="AlphaFoldDB" id="A0A6A6X849"/>
<sequence>MDDVCPPPVAIGSKPGSAYPCHRPASTSPRPRLFKPPRLRMPPSGSLAQRETPASRILHRSRPVETNTAADERECAAASYTQLVPTATLLGARFKESASFTYARRAERPKWPTVDGLTLNTLTKS</sequence>